<dbReference type="KEGG" id="pms:KNP414_06899"/>
<evidence type="ECO:0000313" key="19">
    <source>
        <dbReference type="EMBL" id="AEI39275.1"/>
    </source>
</evidence>
<keyword evidence="8" id="KW-0378">Hydrolase</keyword>
<dbReference type="InterPro" id="IPR015956">
    <property type="entry name" value="Peniciliin-bd_prot_C_sf"/>
</dbReference>
<evidence type="ECO:0000256" key="15">
    <source>
        <dbReference type="RuleBase" id="RU004016"/>
    </source>
</evidence>
<dbReference type="InterPro" id="IPR037167">
    <property type="entry name" value="Peptidase_S11_C_sf"/>
</dbReference>
<evidence type="ECO:0000313" key="20">
    <source>
        <dbReference type="EMBL" id="AEI45414.1"/>
    </source>
</evidence>
<dbReference type="Gene3D" id="3.40.710.10">
    <property type="entry name" value="DD-peptidase/beta-lactamase superfamily"/>
    <property type="match status" value="1"/>
</dbReference>
<feature type="active site" evidence="13">
    <location>
        <position position="134"/>
    </location>
</feature>
<dbReference type="PANTHER" id="PTHR21581">
    <property type="entry name" value="D-ALANYL-D-ALANINE CARBOXYPEPTIDASE"/>
    <property type="match status" value="1"/>
</dbReference>
<feature type="domain" description="Peptidase S11 D-Ala-D-Ala carboxypeptidase A C-terminal" evidence="17">
    <location>
        <begin position="313"/>
        <end position="409"/>
    </location>
</feature>
<dbReference type="Proteomes" id="UP000006620">
    <property type="component" value="Chromosome"/>
</dbReference>
<dbReference type="InterPro" id="IPR012907">
    <property type="entry name" value="Peptidase_S11_C"/>
</dbReference>
<dbReference type="GO" id="GO:0008360">
    <property type="term" value="P:regulation of cell shape"/>
    <property type="evidence" value="ECO:0007669"/>
    <property type="project" value="UniProtKB-KW"/>
</dbReference>
<dbReference type="Pfam" id="PF00768">
    <property type="entry name" value="Peptidase_S11"/>
    <property type="match status" value="1"/>
</dbReference>
<evidence type="ECO:0000256" key="5">
    <source>
        <dbReference type="ARBA" id="ARBA00022645"/>
    </source>
</evidence>
<protein>
    <recommendedName>
        <fullName evidence="4">serine-type D-Ala-D-Ala carboxypeptidase</fullName>
        <ecNumber evidence="4">3.4.16.4</ecNumber>
    </recommendedName>
</protein>
<dbReference type="GO" id="GO:0006508">
    <property type="term" value="P:proteolysis"/>
    <property type="evidence" value="ECO:0007669"/>
    <property type="project" value="UniProtKB-KW"/>
</dbReference>
<comment type="catalytic activity">
    <reaction evidence="12">
        <text>Preferential cleavage: (Ac)2-L-Lys-D-Ala-|-D-Ala. Also transpeptidation of peptidyl-alanyl moieties that are N-acyl substituents of D-alanine.</text>
        <dbReference type="EC" id="3.4.16.4"/>
    </reaction>
</comment>
<dbReference type="InterPro" id="IPR012338">
    <property type="entry name" value="Beta-lactam/transpept-like"/>
</dbReference>
<dbReference type="Pfam" id="PF07943">
    <property type="entry name" value="PBP5_C"/>
    <property type="match status" value="1"/>
</dbReference>
<evidence type="ECO:0000256" key="3">
    <source>
        <dbReference type="ARBA" id="ARBA00007164"/>
    </source>
</evidence>
<dbReference type="EMBL" id="CP002869">
    <property type="protein sequence ID" value="AEI39275.1"/>
    <property type="molecule type" value="Genomic_DNA"/>
</dbReference>
<keyword evidence="9" id="KW-0133">Cell shape</keyword>
<evidence type="ECO:0000256" key="14">
    <source>
        <dbReference type="PIRSR" id="PIRSR618044-2"/>
    </source>
</evidence>
<evidence type="ECO:0000256" key="12">
    <source>
        <dbReference type="ARBA" id="ARBA00034000"/>
    </source>
</evidence>
<dbReference type="SUPFAM" id="SSF56601">
    <property type="entry name" value="beta-lactamase/transpeptidase-like"/>
    <property type="match status" value="1"/>
</dbReference>
<proteinExistence type="inferred from homology"/>
<dbReference type="PRINTS" id="PR00725">
    <property type="entry name" value="DADACBPTASE1"/>
</dbReference>
<dbReference type="AlphaFoldDB" id="F8FQU5"/>
<reference evidence="21" key="1">
    <citation type="submission" date="2011-06" db="EMBL/GenBank/DDBJ databases">
        <title>Complete genome sequence of Paenibacillus mucilaginosus KNP414.</title>
        <authorList>
            <person name="Wang J."/>
            <person name="Hu S."/>
            <person name="Hu X."/>
            <person name="Zhang B."/>
            <person name="Dong D."/>
            <person name="Zhang S."/>
            <person name="Zhao K."/>
            <person name="Wu D."/>
        </authorList>
    </citation>
    <scope>NUCLEOTIDE SEQUENCE [LARGE SCALE GENOMIC DNA]</scope>
    <source>
        <strain evidence="21">KNP414</strain>
    </source>
</reference>
<dbReference type="EMBL" id="CP002869">
    <property type="protein sequence ID" value="AEI38666.1"/>
    <property type="molecule type" value="Genomic_DNA"/>
</dbReference>
<feature type="chain" id="PRO_5038328810" description="serine-type D-Ala-D-Ala carboxypeptidase" evidence="16">
    <location>
        <begin position="24"/>
        <end position="434"/>
    </location>
</feature>
<dbReference type="EMBL" id="CP002869">
    <property type="protein sequence ID" value="AEI45414.1"/>
    <property type="molecule type" value="Genomic_DNA"/>
</dbReference>
<reference evidence="19 21" key="3">
    <citation type="journal article" date="2013" name="Genome Announc.">
        <title>Genome Sequence of Growth-Improving Paenibacillus mucilaginosus Strain KNP414.</title>
        <authorList>
            <person name="Lu J.J."/>
            <person name="Wang J.F."/>
            <person name="Hu X.F."/>
        </authorList>
    </citation>
    <scope>NUCLEOTIDE SEQUENCE [LARGE SCALE GENOMIC DNA]</scope>
    <source>
        <strain evidence="19 21">KNP414</strain>
    </source>
</reference>
<dbReference type="UniPathway" id="UPA00219"/>
<evidence type="ECO:0000256" key="11">
    <source>
        <dbReference type="ARBA" id="ARBA00023316"/>
    </source>
</evidence>
<evidence type="ECO:0000256" key="4">
    <source>
        <dbReference type="ARBA" id="ARBA00012448"/>
    </source>
</evidence>
<evidence type="ECO:0000259" key="17">
    <source>
        <dbReference type="SMART" id="SM00936"/>
    </source>
</evidence>
<sequence length="434" mass="47385">MFVRAKRICSTLAVTLLLHTTLAAVQPAAVRAEEAPPAQSTELQLNAKSAVLMDAATGQILYQYNADVAYPPASMAKMMTEYLVMEAVDQGKLKLDEMVTTSQYAADVIGSGQLLAANEQATVDNLFAAMSIYSSNDASVALAERIAGTEEKFAQMMNDKAKEFGLSPQAHFNNATGLSIADLGKYAPKENKQETMLTAKDAAIIAYHMIKDHKKVLEYTKTSSRKFREKDAAPMVNWNWMLEANKDNANFKRYAYTGLDGLKTGHTDEAGYCFTGTAERNGMRLISVVMGTPTEPKRFEETRKVLDYGFNNFESKQIAAAGAPISSMQTVNIKKGVETEVPVVTEQEMKLVVKKGTPDDQIQVTGQAVADEAKLTAPIQKGQVVGTAKVTYNGSEHTVNLVAAQDVEKGSWIRLFFRAIKNFFVDTINGAKKG</sequence>
<evidence type="ECO:0000256" key="10">
    <source>
        <dbReference type="ARBA" id="ARBA00022984"/>
    </source>
</evidence>
<reference evidence="19" key="2">
    <citation type="submission" date="2011-06" db="EMBL/GenBank/DDBJ databases">
        <authorList>
            <person name="Wang J."/>
            <person name="Hu S."/>
            <person name="Hu X."/>
            <person name="Zhang B."/>
            <person name="Dong D."/>
            <person name="Zhang S."/>
            <person name="Zhao K."/>
            <person name="Wu D."/>
        </authorList>
    </citation>
    <scope>NUCLEOTIDE SEQUENCE</scope>
    <source>
        <strain evidence="19">KNP414</strain>
    </source>
</reference>
<feature type="active site" description="Proton acceptor" evidence="13">
    <location>
        <position position="77"/>
    </location>
</feature>
<dbReference type="SMART" id="SM00936">
    <property type="entry name" value="PBP5_C"/>
    <property type="match status" value="1"/>
</dbReference>
<evidence type="ECO:0000256" key="13">
    <source>
        <dbReference type="PIRSR" id="PIRSR618044-1"/>
    </source>
</evidence>
<keyword evidence="11" id="KW-0961">Cell wall biogenesis/degradation</keyword>
<dbReference type="GO" id="GO:0009002">
    <property type="term" value="F:serine-type D-Ala-D-Ala carboxypeptidase activity"/>
    <property type="evidence" value="ECO:0007669"/>
    <property type="project" value="UniProtKB-EC"/>
</dbReference>
<dbReference type="PATRIC" id="fig|1036673.3.peg.11"/>
<evidence type="ECO:0000313" key="18">
    <source>
        <dbReference type="EMBL" id="AEI38666.1"/>
    </source>
</evidence>
<organism evidence="19 21">
    <name type="scientific">Paenibacillus mucilaginosus (strain KNP414)</name>
    <dbReference type="NCBI Taxonomy" id="1036673"/>
    <lineage>
        <taxon>Bacteria</taxon>
        <taxon>Bacillati</taxon>
        <taxon>Bacillota</taxon>
        <taxon>Bacilli</taxon>
        <taxon>Bacillales</taxon>
        <taxon>Paenibacillaceae</taxon>
        <taxon>Paenibacillus</taxon>
    </lineage>
</organism>
<evidence type="ECO:0000256" key="16">
    <source>
        <dbReference type="SAM" id="SignalP"/>
    </source>
</evidence>
<dbReference type="GO" id="GO:0071555">
    <property type="term" value="P:cell wall organization"/>
    <property type="evidence" value="ECO:0007669"/>
    <property type="project" value="UniProtKB-KW"/>
</dbReference>
<keyword evidence="5 19" id="KW-0121">Carboxypeptidase</keyword>
<evidence type="ECO:0000313" key="21">
    <source>
        <dbReference type="Proteomes" id="UP000006620"/>
    </source>
</evidence>
<evidence type="ECO:0000256" key="7">
    <source>
        <dbReference type="ARBA" id="ARBA00022729"/>
    </source>
</evidence>
<evidence type="ECO:0000256" key="6">
    <source>
        <dbReference type="ARBA" id="ARBA00022670"/>
    </source>
</evidence>
<keyword evidence="10" id="KW-0573">Peptidoglycan synthesis</keyword>
<dbReference type="MEROPS" id="S11.001"/>
<evidence type="ECO:0000256" key="8">
    <source>
        <dbReference type="ARBA" id="ARBA00022801"/>
    </source>
</evidence>
<feature type="signal peptide" evidence="16">
    <location>
        <begin position="1"/>
        <end position="23"/>
    </location>
</feature>
<comment type="pathway">
    <text evidence="2">Cell wall biogenesis; peptidoglycan biosynthesis.</text>
</comment>
<evidence type="ECO:0000256" key="9">
    <source>
        <dbReference type="ARBA" id="ARBA00022960"/>
    </source>
</evidence>
<dbReference type="HOGENOM" id="CLU_027070_8_2_9"/>
<accession>F8FQU5</accession>
<dbReference type="Gene3D" id="2.60.410.10">
    <property type="entry name" value="D-Ala-D-Ala carboxypeptidase, C-terminal domain"/>
    <property type="match status" value="1"/>
</dbReference>
<dbReference type="KEGG" id="pms:KNP414_00679"/>
<keyword evidence="7 16" id="KW-0732">Signal</keyword>
<dbReference type="RefSeq" id="WP_013913832.1">
    <property type="nucleotide sequence ID" value="NC_015690.1"/>
</dbReference>
<comment type="function">
    <text evidence="1">Removes C-terminal D-alanyl residues from sugar-peptide cell wall precursors.</text>
</comment>
<dbReference type="InterPro" id="IPR018044">
    <property type="entry name" value="Peptidase_S11"/>
</dbReference>
<dbReference type="InterPro" id="IPR001967">
    <property type="entry name" value="Peptidase_S11_N"/>
</dbReference>
<evidence type="ECO:0000256" key="2">
    <source>
        <dbReference type="ARBA" id="ARBA00004752"/>
    </source>
</evidence>
<dbReference type="PANTHER" id="PTHR21581:SF11">
    <property type="entry name" value="D-ALANYL-D-ALANINE CARBOXYPEPTIDASE DACA"/>
    <property type="match status" value="1"/>
</dbReference>
<dbReference type="SUPFAM" id="SSF69189">
    <property type="entry name" value="Penicillin-binding protein associated domain"/>
    <property type="match status" value="1"/>
</dbReference>
<gene>
    <name evidence="18" type="ordered locus">KNP414_00013</name>
    <name evidence="19" type="ordered locus">KNP414_00679</name>
    <name evidence="20" type="ordered locus">KNP414_06899</name>
</gene>
<feature type="binding site" evidence="14">
    <location>
        <position position="263"/>
    </location>
    <ligand>
        <name>substrate</name>
    </ligand>
</feature>
<feature type="active site" description="Acyl-ester intermediate" evidence="13">
    <location>
        <position position="74"/>
    </location>
</feature>
<comment type="similarity">
    <text evidence="3 15">Belongs to the peptidase S11 family.</text>
</comment>
<evidence type="ECO:0000256" key="1">
    <source>
        <dbReference type="ARBA" id="ARBA00003217"/>
    </source>
</evidence>
<dbReference type="EC" id="3.4.16.4" evidence="4"/>
<name>F8FQU5_PAEMK</name>
<dbReference type="GO" id="GO:0009252">
    <property type="term" value="P:peptidoglycan biosynthetic process"/>
    <property type="evidence" value="ECO:0007669"/>
    <property type="project" value="UniProtKB-UniPathway"/>
</dbReference>
<dbReference type="KEGG" id="pms:KNP414_00013"/>
<keyword evidence="6" id="KW-0645">Protease</keyword>